<name>A0A4D9DIN9_9SAUR</name>
<dbReference type="EMBL" id="QXTE01000522">
    <property type="protein sequence ID" value="TFJ97186.1"/>
    <property type="molecule type" value="Genomic_DNA"/>
</dbReference>
<evidence type="ECO:0000313" key="2">
    <source>
        <dbReference type="Proteomes" id="UP000297703"/>
    </source>
</evidence>
<keyword evidence="2" id="KW-1185">Reference proteome</keyword>
<dbReference type="AlphaFoldDB" id="A0A4D9DIN9"/>
<evidence type="ECO:0000313" key="1">
    <source>
        <dbReference type="EMBL" id="TFJ97186.1"/>
    </source>
</evidence>
<comment type="caution">
    <text evidence="1">The sequence shown here is derived from an EMBL/GenBank/DDBJ whole genome shotgun (WGS) entry which is preliminary data.</text>
</comment>
<reference evidence="1 2" key="2">
    <citation type="submission" date="2019-04" db="EMBL/GenBank/DDBJ databases">
        <title>The genome sequence of big-headed turtle.</title>
        <authorList>
            <person name="Gong S."/>
        </authorList>
    </citation>
    <scope>NUCLEOTIDE SEQUENCE [LARGE SCALE GENOMIC DNA]</scope>
    <source>
        <strain evidence="1">DO16091913</strain>
        <tissue evidence="1">Muscle</tissue>
    </source>
</reference>
<dbReference type="Proteomes" id="UP000297703">
    <property type="component" value="Unassembled WGS sequence"/>
</dbReference>
<sequence>MERQIGRDWKHPVLRAAAKSHAPPRICYRNQGSNKYTWSHIVKNGEKGLEKISVASACHFFAFPKDSGPESRDFMRIAEQLGK</sequence>
<organism evidence="1 2">
    <name type="scientific">Platysternon megacephalum</name>
    <name type="common">big-headed turtle</name>
    <dbReference type="NCBI Taxonomy" id="55544"/>
    <lineage>
        <taxon>Eukaryota</taxon>
        <taxon>Metazoa</taxon>
        <taxon>Chordata</taxon>
        <taxon>Craniata</taxon>
        <taxon>Vertebrata</taxon>
        <taxon>Euteleostomi</taxon>
        <taxon>Archelosauria</taxon>
        <taxon>Testudinata</taxon>
        <taxon>Testudines</taxon>
        <taxon>Cryptodira</taxon>
        <taxon>Durocryptodira</taxon>
        <taxon>Testudinoidea</taxon>
        <taxon>Platysternidae</taxon>
        <taxon>Platysternon</taxon>
    </lineage>
</organism>
<gene>
    <name evidence="1" type="ORF">DR999_PMT20994</name>
</gene>
<accession>A0A4D9DIN9</accession>
<protein>
    <submittedName>
        <fullName evidence="1">Mortality factor 4-like protein 1-like</fullName>
    </submittedName>
</protein>
<reference evidence="1 2" key="1">
    <citation type="submission" date="2019-04" db="EMBL/GenBank/DDBJ databases">
        <title>Draft genome of the big-headed turtle Platysternon megacephalum.</title>
        <authorList>
            <person name="Gong S."/>
        </authorList>
    </citation>
    <scope>NUCLEOTIDE SEQUENCE [LARGE SCALE GENOMIC DNA]</scope>
    <source>
        <strain evidence="1">DO16091913</strain>
        <tissue evidence="1">Muscle</tissue>
    </source>
</reference>
<proteinExistence type="predicted"/>